<evidence type="ECO:0000256" key="5">
    <source>
        <dbReference type="ARBA" id="ARBA00023136"/>
    </source>
</evidence>
<dbReference type="GO" id="GO:0015093">
    <property type="term" value="F:ferrous iron transmembrane transporter activity"/>
    <property type="evidence" value="ECO:0007669"/>
    <property type="project" value="TreeGrafter"/>
</dbReference>
<sequence length="650" mass="72309">MPIMTMRIIGRILFFCAGWFLLSSVALAAADYQQLSDDIQSRLDKTSQFYQQQQIAEARSEVQMAYFEVFENLEGPIRINISAQKSYQMEAAFGEIRKMIGDGKPQVEVDAKIAWLKNELNGVLPVLSGGHKLTAEQQHGAYDNEQIAPYWQQSFKTIDDLLAEAVGLYQSNSYAEASKKVQQAQYDGFKNSEMETSLRQNRSSQQAGDINRQFSELIKLSGEPDQMNEVGYRVTTLLQDLEDLLPGLPTTRDDQVVAATPDVNDAALDADWQKVTNDIDKAVNAAIAQYASGDAKGAMMAIQDAYFDLFEASGMENKIGSRDSAFKTRIEGYFTRMVSQIKAGQPLDTVKEQSQALQTDLAAAVEMLGTGGQTNWSLLIYSLLIIVREGLEALLIVAAIVAYLVKNNHHDKLPLIRQSVYVALLASVITAVIFQWLFSNSGASRELLEGFTMLIAVVMLFSMSYWLLSKVEAKQWKAYLEGKLSHSLSSGSMVGLWLTSFLAVYREGAETVLFYFALMGDSSSMEGHLSILGGFLIGCVILLIAYLIMRYSVVKLPLKPFFMFTGSFMYLMAFVFAGKGVLELIEGKLFEPTLLSGVPEISWLGIYPYVETLIPQAILLIAAVFALWVMRRGTVATSRGNTPQYFWDDF</sequence>
<dbReference type="Pfam" id="PF03239">
    <property type="entry name" value="FTR1"/>
    <property type="match status" value="1"/>
</dbReference>
<comment type="similarity">
    <text evidence="2">Belongs to the oxidase-dependent Fe transporter (OFeT) (TC 9.A.10.1) family.</text>
</comment>
<feature type="chain" id="PRO_5018793910" evidence="7">
    <location>
        <begin position="29"/>
        <end position="650"/>
    </location>
</feature>
<evidence type="ECO:0000256" key="4">
    <source>
        <dbReference type="ARBA" id="ARBA00022989"/>
    </source>
</evidence>
<keyword evidence="5 6" id="KW-0472">Membrane</keyword>
<keyword evidence="7" id="KW-0732">Signal</keyword>
<protein>
    <submittedName>
        <fullName evidence="8">Ferrous iron uptake protein</fullName>
    </submittedName>
</protein>
<comment type="subcellular location">
    <subcellularLocation>
        <location evidence="1">Membrane</location>
        <topology evidence="1">Multi-pass membrane protein</topology>
    </subcellularLocation>
</comment>
<evidence type="ECO:0000256" key="3">
    <source>
        <dbReference type="ARBA" id="ARBA00022692"/>
    </source>
</evidence>
<evidence type="ECO:0000313" key="9">
    <source>
        <dbReference type="Proteomes" id="UP000270487"/>
    </source>
</evidence>
<accession>A0A3S4Z0M3</accession>
<dbReference type="GO" id="GO:0033573">
    <property type="term" value="C:high-affinity iron permease complex"/>
    <property type="evidence" value="ECO:0007669"/>
    <property type="project" value="InterPro"/>
</dbReference>
<dbReference type="PANTHER" id="PTHR31632:SF2">
    <property type="entry name" value="PLASMA MEMBRANE IRON PERMEASE"/>
    <property type="match status" value="1"/>
</dbReference>
<feature type="signal peptide" evidence="7">
    <location>
        <begin position="1"/>
        <end position="28"/>
    </location>
</feature>
<evidence type="ECO:0000313" key="8">
    <source>
        <dbReference type="EMBL" id="VEI72769.1"/>
    </source>
</evidence>
<evidence type="ECO:0000256" key="1">
    <source>
        <dbReference type="ARBA" id="ARBA00004141"/>
    </source>
</evidence>
<name>A0A3S4Z0M3_SERFO</name>
<evidence type="ECO:0000256" key="6">
    <source>
        <dbReference type="SAM" id="Phobius"/>
    </source>
</evidence>
<keyword evidence="3 6" id="KW-0812">Transmembrane</keyword>
<feature type="transmembrane region" description="Helical" evidence="6">
    <location>
        <begin position="613"/>
        <end position="630"/>
    </location>
</feature>
<dbReference type="EMBL" id="LR134492">
    <property type="protein sequence ID" value="VEI72769.1"/>
    <property type="molecule type" value="Genomic_DNA"/>
</dbReference>
<feature type="transmembrane region" description="Helical" evidence="6">
    <location>
        <begin position="420"/>
        <end position="438"/>
    </location>
</feature>
<proteinExistence type="inferred from homology"/>
<dbReference type="Proteomes" id="UP000270487">
    <property type="component" value="Chromosome"/>
</dbReference>
<gene>
    <name evidence="8" type="primary">efeU_2</name>
    <name evidence="8" type="ORF">NCTC13193_03811</name>
</gene>
<feature type="transmembrane region" description="Helical" evidence="6">
    <location>
        <begin position="450"/>
        <end position="468"/>
    </location>
</feature>
<feature type="transmembrane region" description="Helical" evidence="6">
    <location>
        <begin position="529"/>
        <end position="549"/>
    </location>
</feature>
<organism evidence="8 9">
    <name type="scientific">Serratia fonticola</name>
    <dbReference type="NCBI Taxonomy" id="47917"/>
    <lineage>
        <taxon>Bacteria</taxon>
        <taxon>Pseudomonadati</taxon>
        <taxon>Pseudomonadota</taxon>
        <taxon>Gammaproteobacteria</taxon>
        <taxon>Enterobacterales</taxon>
        <taxon>Yersiniaceae</taxon>
        <taxon>Serratia</taxon>
    </lineage>
</organism>
<dbReference type="InterPro" id="IPR004923">
    <property type="entry name" value="FTR1/Fip1/EfeU"/>
</dbReference>
<feature type="transmembrane region" description="Helical" evidence="6">
    <location>
        <begin position="488"/>
        <end position="505"/>
    </location>
</feature>
<dbReference type="PANTHER" id="PTHR31632">
    <property type="entry name" value="IRON TRANSPORTER FTH1"/>
    <property type="match status" value="1"/>
</dbReference>
<keyword evidence="4 6" id="KW-1133">Transmembrane helix</keyword>
<evidence type="ECO:0000256" key="7">
    <source>
        <dbReference type="SAM" id="SignalP"/>
    </source>
</evidence>
<feature type="transmembrane region" description="Helical" evidence="6">
    <location>
        <begin position="378"/>
        <end position="405"/>
    </location>
</feature>
<reference evidence="8 9" key="1">
    <citation type="submission" date="2018-12" db="EMBL/GenBank/DDBJ databases">
        <authorList>
            <consortium name="Pathogen Informatics"/>
        </authorList>
    </citation>
    <scope>NUCLEOTIDE SEQUENCE [LARGE SCALE GENOMIC DNA]</scope>
    <source>
        <strain evidence="8 9">NCTC13193</strain>
    </source>
</reference>
<dbReference type="AlphaFoldDB" id="A0A3S4Z0M3"/>
<evidence type="ECO:0000256" key="2">
    <source>
        <dbReference type="ARBA" id="ARBA00008333"/>
    </source>
</evidence>
<feature type="transmembrane region" description="Helical" evidence="6">
    <location>
        <begin position="561"/>
        <end position="582"/>
    </location>
</feature>